<proteinExistence type="predicted"/>
<dbReference type="EMBL" id="BX284601">
    <property type="protein sequence ID" value="CDK13589.1"/>
    <property type="molecule type" value="Genomic_DNA"/>
</dbReference>
<accession>V6CLZ7</accession>
<dbReference type="Proteomes" id="UP000001940">
    <property type="component" value="Chromosome I"/>
</dbReference>
<dbReference type="RefSeq" id="NP_001293259.1">
    <property type="nucleotide sequence ID" value="NM_001306330.1"/>
</dbReference>
<evidence type="ECO:0000313" key="1">
    <source>
        <dbReference type="EMBL" id="CDK13589.1"/>
    </source>
</evidence>
<dbReference type="AGR" id="WB:WBGene00021332"/>
<reference evidence="1 2" key="1">
    <citation type="journal article" date="1998" name="Science">
        <title>Genome sequence of the nematode C. elegans: a platform for investigating biology.</title>
        <authorList>
            <consortium name="The C. elegans sequencing consortium"/>
            <person name="Sulson J.E."/>
            <person name="Waterston R."/>
        </authorList>
    </citation>
    <scope>NUCLEOTIDE SEQUENCE [LARGE SCALE GENOMIC DNA]</scope>
    <source>
        <strain evidence="1 2">Bristol N2</strain>
    </source>
</reference>
<dbReference type="ExpressionAtlas" id="V6CLZ7">
    <property type="expression patterns" value="baseline"/>
</dbReference>
<dbReference type="SMR" id="V6CLZ7"/>
<gene>
    <name evidence="1" type="ORF">CELE_Y34D9A.7</name>
    <name evidence="1 3" type="ORF">Y34D9A.7</name>
</gene>
<evidence type="ECO:0000313" key="3">
    <source>
        <dbReference type="WormBase" id="Y34D9A.7c"/>
    </source>
</evidence>
<dbReference type="OrthoDB" id="8026949at2759"/>
<organism evidence="1 2">
    <name type="scientific">Caenorhabditis elegans</name>
    <dbReference type="NCBI Taxonomy" id="6239"/>
    <lineage>
        <taxon>Eukaryota</taxon>
        <taxon>Metazoa</taxon>
        <taxon>Ecdysozoa</taxon>
        <taxon>Nematoda</taxon>
        <taxon>Chromadorea</taxon>
        <taxon>Rhabditida</taxon>
        <taxon>Rhabditina</taxon>
        <taxon>Rhabditomorpha</taxon>
        <taxon>Rhabditoidea</taxon>
        <taxon>Rhabditidae</taxon>
        <taxon>Peloderinae</taxon>
        <taxon>Caenorhabditis</taxon>
    </lineage>
</organism>
<dbReference type="Bgee" id="WBGene00021332">
    <property type="expression patterns" value="Expressed in embryo and 3 other cell types or tissues"/>
</dbReference>
<sequence length="77" mass="8581">MGESISEFIGTPIFSRRDVTGTWIEDTVPSLEAFSVGIVPFEAKEEEKPRGIFKKIMSTLKGITGRNSGDDEMKKKE</sequence>
<dbReference type="CTD" id="189588"/>
<protein>
    <submittedName>
        <fullName evidence="1">PSP domain-containing protein</fullName>
    </submittedName>
</protein>
<name>V6CLZ7_CAEEL</name>
<dbReference type="AlphaFoldDB" id="V6CLZ7"/>
<evidence type="ECO:0000313" key="2">
    <source>
        <dbReference type="Proteomes" id="UP000001940"/>
    </source>
</evidence>
<dbReference type="WormBase" id="Y34D9A.7c">
    <property type="protein sequence ID" value="CE49270"/>
    <property type="gene ID" value="WBGene00021332"/>
</dbReference>
<dbReference type="HOGENOM" id="CLU_054833_0_0_1"/>
<dbReference type="GeneID" id="189588"/>
<keyword evidence="2" id="KW-1185">Reference proteome</keyword>